<protein>
    <recommendedName>
        <fullName evidence="5">Lipoprotein</fullName>
    </recommendedName>
</protein>
<evidence type="ECO:0000313" key="3">
    <source>
        <dbReference type="EMBL" id="WWY02599.1"/>
    </source>
</evidence>
<evidence type="ECO:0000313" key="2">
    <source>
        <dbReference type="EMBL" id="MDD9327430.1"/>
    </source>
</evidence>
<evidence type="ECO:0000313" key="4">
    <source>
        <dbReference type="Proteomes" id="UP001149607"/>
    </source>
</evidence>
<dbReference type="AlphaFoldDB" id="A0A9X4IAI6"/>
<evidence type="ECO:0008006" key="5">
    <source>
        <dbReference type="Google" id="ProtNLM"/>
    </source>
</evidence>
<organism evidence="2">
    <name type="scientific">Neisseria leonii</name>
    <dbReference type="NCBI Taxonomy" id="2995413"/>
    <lineage>
        <taxon>Bacteria</taxon>
        <taxon>Pseudomonadati</taxon>
        <taxon>Pseudomonadota</taxon>
        <taxon>Betaproteobacteria</taxon>
        <taxon>Neisseriales</taxon>
        <taxon>Neisseriaceae</taxon>
        <taxon>Neisseria</taxon>
    </lineage>
</organism>
<gene>
    <name evidence="2" type="ORF">ORY91_000827</name>
    <name evidence="3" type="ORF">V9W64_07750</name>
</gene>
<keyword evidence="4" id="KW-1185">Reference proteome</keyword>
<feature type="chain" id="PRO_5042786888" description="Lipoprotein" evidence="1">
    <location>
        <begin position="27"/>
        <end position="141"/>
    </location>
</feature>
<evidence type="ECO:0000256" key="1">
    <source>
        <dbReference type="SAM" id="SignalP"/>
    </source>
</evidence>
<dbReference type="EMBL" id="JAPQFL010000002">
    <property type="protein sequence ID" value="MDD9327430.1"/>
    <property type="molecule type" value="Genomic_DNA"/>
</dbReference>
<dbReference type="RefSeq" id="WP_274584695.1">
    <property type="nucleotide sequence ID" value="NZ_CP145811.1"/>
</dbReference>
<name>A0A9X4IAI6_9NEIS</name>
<dbReference type="PROSITE" id="PS51257">
    <property type="entry name" value="PROKAR_LIPOPROTEIN"/>
    <property type="match status" value="1"/>
</dbReference>
<dbReference type="EMBL" id="CP146598">
    <property type="protein sequence ID" value="WWY02599.1"/>
    <property type="molecule type" value="Genomic_DNA"/>
</dbReference>
<sequence>MTIKIGLLCAGSVLLAACSASMTSMLQPEASYLNRQTVASVPKSQSVTVVGSVFDESGNWMPSYPMPAYKEHKTVHIAPVPKSVPVACEQEYTETVGHLRRNVTKRGSGLLQYDFQAGRTYMVFCNIQAGDRFEIYSAGSA</sequence>
<feature type="signal peptide" evidence="1">
    <location>
        <begin position="1"/>
        <end position="26"/>
    </location>
</feature>
<accession>A0A9X4IAI6</accession>
<proteinExistence type="predicted"/>
<reference evidence="2" key="1">
    <citation type="submission" date="2022-10" db="EMBL/GenBank/DDBJ databases">
        <authorList>
            <person name="Boutroux M."/>
        </authorList>
    </citation>
    <scope>NUCLEOTIDE SEQUENCE</scope>
    <source>
        <strain evidence="2">51.81</strain>
    </source>
</reference>
<reference evidence="3" key="2">
    <citation type="submission" date="2024-02" db="EMBL/GenBank/DDBJ databases">
        <title>Neisseria leonii sp. nov.</title>
        <authorList>
            <person name="Boutroux M."/>
            <person name="Favre-Rochex S."/>
            <person name="Gorgette O."/>
            <person name="Touak G."/>
            <person name="Muhle E."/>
            <person name="Chesneau O."/>
            <person name="Clermont D."/>
            <person name="Rahi P."/>
        </authorList>
    </citation>
    <scope>NUCLEOTIDE SEQUENCE</scope>
    <source>
        <strain evidence="3">51.81</strain>
    </source>
</reference>
<dbReference type="Proteomes" id="UP001149607">
    <property type="component" value="Chromosome"/>
</dbReference>
<keyword evidence="1" id="KW-0732">Signal</keyword>